<keyword evidence="2" id="KW-1185">Reference proteome</keyword>
<protein>
    <submittedName>
        <fullName evidence="1">Uncharacterized protein</fullName>
    </submittedName>
</protein>
<name>A0ABR7JKC6_9FIRM</name>
<dbReference type="EMBL" id="JACRWE010000001">
    <property type="protein sequence ID" value="MBC5995369.1"/>
    <property type="molecule type" value="Genomic_DNA"/>
</dbReference>
<evidence type="ECO:0000313" key="2">
    <source>
        <dbReference type="Proteomes" id="UP000609849"/>
    </source>
</evidence>
<dbReference type="RefSeq" id="WP_187127799.1">
    <property type="nucleotide sequence ID" value="NZ_JACRWE010000001.1"/>
</dbReference>
<dbReference type="Gene3D" id="3.40.630.10">
    <property type="entry name" value="Zn peptidases"/>
    <property type="match status" value="1"/>
</dbReference>
<dbReference type="SUPFAM" id="SSF53187">
    <property type="entry name" value="Zn-dependent exopeptidases"/>
    <property type="match status" value="1"/>
</dbReference>
<gene>
    <name evidence="1" type="ORF">H8923_01235</name>
</gene>
<organism evidence="1 2">
    <name type="scientific">Romboutsia faecis</name>
    <dbReference type="NCBI Taxonomy" id="2764597"/>
    <lineage>
        <taxon>Bacteria</taxon>
        <taxon>Bacillati</taxon>
        <taxon>Bacillota</taxon>
        <taxon>Clostridia</taxon>
        <taxon>Peptostreptococcales</taxon>
        <taxon>Peptostreptococcaceae</taxon>
        <taxon>Romboutsia</taxon>
    </lineage>
</organism>
<accession>A0ABR7JKC6</accession>
<sequence>MINKINDLCKKYYSNIVDIRHKLHRNPEIGYAEFKTSKLAADTLTNICICRNCIG</sequence>
<comment type="caution">
    <text evidence="1">The sequence shown here is derived from an EMBL/GenBank/DDBJ whole genome shotgun (WGS) entry which is preliminary data.</text>
</comment>
<proteinExistence type="predicted"/>
<dbReference type="Proteomes" id="UP000609849">
    <property type="component" value="Unassembled WGS sequence"/>
</dbReference>
<reference evidence="1 2" key="1">
    <citation type="submission" date="2020-08" db="EMBL/GenBank/DDBJ databases">
        <authorList>
            <person name="Liu C."/>
            <person name="Sun Q."/>
        </authorList>
    </citation>
    <scope>NUCLEOTIDE SEQUENCE [LARGE SCALE GENOMIC DNA]</scope>
    <source>
        <strain evidence="1 2">NSJ-18</strain>
    </source>
</reference>
<evidence type="ECO:0000313" key="1">
    <source>
        <dbReference type="EMBL" id="MBC5995369.1"/>
    </source>
</evidence>